<dbReference type="EMBL" id="LKAM01000016">
    <property type="protein sequence ID" value="KUM45772.1"/>
    <property type="molecule type" value="Genomic_DNA"/>
</dbReference>
<protein>
    <submittedName>
        <fullName evidence="2">Uncharacterized protein</fullName>
    </submittedName>
</protein>
<gene>
    <name evidence="2" type="ORF">ABT39_MTgene2338</name>
</gene>
<reference evidence="2" key="1">
    <citation type="journal article" date="2015" name="Genome Biol. Evol.">
        <title>Organellar Genomes of White Spruce (Picea glauca): Assembly and Annotation.</title>
        <authorList>
            <person name="Jackman S.D."/>
            <person name="Warren R.L."/>
            <person name="Gibb E.A."/>
            <person name="Vandervalk B.P."/>
            <person name="Mohamadi H."/>
            <person name="Chu J."/>
            <person name="Raymond A."/>
            <person name="Pleasance S."/>
            <person name="Coope R."/>
            <person name="Wildung M.R."/>
            <person name="Ritland C.E."/>
            <person name="Bousquet J."/>
            <person name="Jones S.J."/>
            <person name="Bohlmann J."/>
            <person name="Birol I."/>
        </authorList>
    </citation>
    <scope>NUCLEOTIDE SEQUENCE [LARGE SCALE GENOMIC DNA]</scope>
    <source>
        <tissue evidence="2">Flushing bud</tissue>
    </source>
</reference>
<keyword evidence="2" id="KW-0496">Mitochondrion</keyword>
<feature type="signal peptide" evidence="1">
    <location>
        <begin position="1"/>
        <end position="23"/>
    </location>
</feature>
<organism evidence="2">
    <name type="scientific">Picea glauca</name>
    <name type="common">White spruce</name>
    <name type="synonym">Pinus glauca</name>
    <dbReference type="NCBI Taxonomy" id="3330"/>
    <lineage>
        <taxon>Eukaryota</taxon>
        <taxon>Viridiplantae</taxon>
        <taxon>Streptophyta</taxon>
        <taxon>Embryophyta</taxon>
        <taxon>Tracheophyta</taxon>
        <taxon>Spermatophyta</taxon>
        <taxon>Pinopsida</taxon>
        <taxon>Pinidae</taxon>
        <taxon>Conifers I</taxon>
        <taxon>Pinales</taxon>
        <taxon>Pinaceae</taxon>
        <taxon>Picea</taxon>
    </lineage>
</organism>
<keyword evidence="1" id="KW-0732">Signal</keyword>
<evidence type="ECO:0000256" key="1">
    <source>
        <dbReference type="SAM" id="SignalP"/>
    </source>
</evidence>
<name>A0A124GMI4_PICGL</name>
<accession>A0A124GMI4</accession>
<comment type="caution">
    <text evidence="2">The sequence shown here is derived from an EMBL/GenBank/DDBJ whole genome shotgun (WGS) entry which is preliminary data.</text>
</comment>
<sequence>MHSTYGFILYILVVCCRHSELRGAPIYLARKHLLLGISLAKLKWFSSLPWT</sequence>
<geneLocation type="mitochondrion" evidence="2"/>
<proteinExistence type="predicted"/>
<evidence type="ECO:0000313" key="2">
    <source>
        <dbReference type="EMBL" id="KUM45772.1"/>
    </source>
</evidence>
<dbReference type="AlphaFoldDB" id="A0A124GMI4"/>
<feature type="chain" id="PRO_5007172417" evidence="1">
    <location>
        <begin position="24"/>
        <end position="51"/>
    </location>
</feature>